<name>A0A2V3A6C6_9BACI</name>
<proteinExistence type="predicted"/>
<dbReference type="AlphaFoldDB" id="A0A2V3A6C6"/>
<organism evidence="1 2">
    <name type="scientific">Cytobacillus oceanisediminis</name>
    <dbReference type="NCBI Taxonomy" id="665099"/>
    <lineage>
        <taxon>Bacteria</taxon>
        <taxon>Bacillati</taxon>
        <taxon>Bacillota</taxon>
        <taxon>Bacilli</taxon>
        <taxon>Bacillales</taxon>
        <taxon>Bacillaceae</taxon>
        <taxon>Cytobacillus</taxon>
    </lineage>
</organism>
<protein>
    <submittedName>
        <fullName evidence="1">Uncharacterized protein</fullName>
    </submittedName>
</protein>
<evidence type="ECO:0000313" key="2">
    <source>
        <dbReference type="Proteomes" id="UP000247150"/>
    </source>
</evidence>
<reference evidence="1 2" key="1">
    <citation type="submission" date="2018-05" db="EMBL/GenBank/DDBJ databases">
        <title>Freshwater and sediment microbial communities from various areas in North America, analyzing microbe dynamics in response to fracking.</title>
        <authorList>
            <person name="Lamendella R."/>
        </authorList>
    </citation>
    <scope>NUCLEOTIDE SEQUENCE [LARGE SCALE GENOMIC DNA]</scope>
    <source>
        <strain evidence="1 2">15_TX</strain>
    </source>
</reference>
<comment type="caution">
    <text evidence="1">The sequence shown here is derived from an EMBL/GenBank/DDBJ whole genome shotgun (WGS) entry which is preliminary data.</text>
</comment>
<gene>
    <name evidence="1" type="ORF">DFO73_101872</name>
</gene>
<accession>A0A2V3A6C6</accession>
<dbReference type="Proteomes" id="UP000247150">
    <property type="component" value="Unassembled WGS sequence"/>
</dbReference>
<sequence length="53" mass="6291">MVLPLWRLFYLKYYIFLDESHNNVKILLRGIKVIAYISRLLYIDVSKAEVMAG</sequence>
<evidence type="ECO:0000313" key="1">
    <source>
        <dbReference type="EMBL" id="PWW32607.1"/>
    </source>
</evidence>
<dbReference type="EMBL" id="QGTW01000001">
    <property type="protein sequence ID" value="PWW32607.1"/>
    <property type="molecule type" value="Genomic_DNA"/>
</dbReference>